<dbReference type="SUPFAM" id="SSF53474">
    <property type="entry name" value="alpha/beta-Hydrolases"/>
    <property type="match status" value="1"/>
</dbReference>
<name>A0A498HBI1_MALDO</name>
<evidence type="ECO:0000256" key="1">
    <source>
        <dbReference type="ARBA" id="ARBA00010515"/>
    </source>
</evidence>
<organism evidence="3 4">
    <name type="scientific">Malus domestica</name>
    <name type="common">Apple</name>
    <name type="synonym">Pyrus malus</name>
    <dbReference type="NCBI Taxonomy" id="3750"/>
    <lineage>
        <taxon>Eukaryota</taxon>
        <taxon>Viridiplantae</taxon>
        <taxon>Streptophyta</taxon>
        <taxon>Embryophyta</taxon>
        <taxon>Tracheophyta</taxon>
        <taxon>Spermatophyta</taxon>
        <taxon>Magnoliopsida</taxon>
        <taxon>eudicotyledons</taxon>
        <taxon>Gunneridae</taxon>
        <taxon>Pentapetalae</taxon>
        <taxon>rosids</taxon>
        <taxon>fabids</taxon>
        <taxon>Rosales</taxon>
        <taxon>Rosaceae</taxon>
        <taxon>Amygdaloideae</taxon>
        <taxon>Maleae</taxon>
        <taxon>Malus</taxon>
    </lineage>
</organism>
<dbReference type="InterPro" id="IPR013094">
    <property type="entry name" value="AB_hydrolase_3"/>
</dbReference>
<sequence length="267" mass="29590">MAARSLDPRLNLQATRKPNQHGVVLKEIEVERPPMIPSVHSTLALPPGVVAKDVVMDKFTNTYLCSKPPQNPPPKKKIFCSVNYPLAPDNRLPAAYDDGFKALMWVKQQALNECGEQKWWLSKCSLSSLLIGGDSAVANIAYNVTTQLGSYDPSILRPLSLKGTARTWSEKCATQPLYSALTLPNSNTYWRLSLPLRASIDHPRCNPLAKASVAKLCDLSLPSMMVCVSELDILKDRNFELRRVEQHGEKGGNYNAQRSWTCIPSSA</sequence>
<dbReference type="Pfam" id="PF07859">
    <property type="entry name" value="Abhydrolase_3"/>
    <property type="match status" value="1"/>
</dbReference>
<dbReference type="PANTHER" id="PTHR23024">
    <property type="entry name" value="ARYLACETAMIDE DEACETYLASE"/>
    <property type="match status" value="1"/>
</dbReference>
<dbReference type="InterPro" id="IPR050466">
    <property type="entry name" value="Carboxylest/Gibb_receptor"/>
</dbReference>
<reference evidence="3 4" key="1">
    <citation type="submission" date="2018-10" db="EMBL/GenBank/DDBJ databases">
        <title>A high-quality apple genome assembly.</title>
        <authorList>
            <person name="Hu J."/>
        </authorList>
    </citation>
    <scope>NUCLEOTIDE SEQUENCE [LARGE SCALE GENOMIC DNA]</scope>
    <source>
        <strain evidence="4">cv. HFTH1</strain>
        <tissue evidence="3">Young leaf</tissue>
    </source>
</reference>
<dbReference type="InterPro" id="IPR029058">
    <property type="entry name" value="AB_hydrolase_fold"/>
</dbReference>
<evidence type="ECO:0000313" key="3">
    <source>
        <dbReference type="EMBL" id="RXH68200.1"/>
    </source>
</evidence>
<evidence type="ECO:0000259" key="2">
    <source>
        <dbReference type="Pfam" id="PF07859"/>
    </source>
</evidence>
<comment type="caution">
    <text evidence="3">The sequence shown here is derived from an EMBL/GenBank/DDBJ whole genome shotgun (WGS) entry which is preliminary data.</text>
</comment>
<dbReference type="Proteomes" id="UP000290289">
    <property type="component" value="Chromosome 17"/>
</dbReference>
<accession>A0A498HBI1</accession>
<keyword evidence="4" id="KW-1185">Reference proteome</keyword>
<feature type="domain" description="Alpha/beta hydrolase fold-3" evidence="2">
    <location>
        <begin position="78"/>
        <end position="241"/>
    </location>
</feature>
<protein>
    <recommendedName>
        <fullName evidence="2">Alpha/beta hydrolase fold-3 domain-containing protein</fullName>
    </recommendedName>
</protein>
<dbReference type="AlphaFoldDB" id="A0A498HBI1"/>
<dbReference type="Gene3D" id="3.40.50.1820">
    <property type="entry name" value="alpha/beta hydrolase"/>
    <property type="match status" value="1"/>
</dbReference>
<gene>
    <name evidence="3" type="ORF">DVH24_028347</name>
</gene>
<dbReference type="STRING" id="3750.A0A498HBI1"/>
<dbReference type="GO" id="GO:0016787">
    <property type="term" value="F:hydrolase activity"/>
    <property type="evidence" value="ECO:0007669"/>
    <property type="project" value="InterPro"/>
</dbReference>
<comment type="similarity">
    <text evidence="1">Belongs to the 'GDXG' lipolytic enzyme family.</text>
</comment>
<proteinExistence type="inferred from homology"/>
<dbReference type="PANTHER" id="PTHR23024:SF589">
    <property type="entry name" value="CARBOXYLESTERASE 17-RELATED"/>
    <property type="match status" value="1"/>
</dbReference>
<evidence type="ECO:0000313" key="4">
    <source>
        <dbReference type="Proteomes" id="UP000290289"/>
    </source>
</evidence>
<dbReference type="EMBL" id="RDQH01000343">
    <property type="protein sequence ID" value="RXH68200.1"/>
    <property type="molecule type" value="Genomic_DNA"/>
</dbReference>